<evidence type="ECO:0000256" key="10">
    <source>
        <dbReference type="ARBA" id="ARBA00023315"/>
    </source>
</evidence>
<dbReference type="GO" id="GO:0005789">
    <property type="term" value="C:endoplasmic reticulum membrane"/>
    <property type="evidence" value="ECO:0007669"/>
    <property type="project" value="UniProtKB-SubCell"/>
</dbReference>
<evidence type="ECO:0000256" key="12">
    <source>
        <dbReference type="PIRSR" id="PIRSR000439-1"/>
    </source>
</evidence>
<keyword evidence="10 11" id="KW-0012">Acyltransferase</keyword>
<accession>A0A5N6QGS6</accession>
<feature type="transmembrane region" description="Helical" evidence="14">
    <location>
        <begin position="146"/>
        <end position="167"/>
    </location>
</feature>
<evidence type="ECO:0000313" key="16">
    <source>
        <dbReference type="Proteomes" id="UP000327013"/>
    </source>
</evidence>
<feature type="compositionally biased region" description="Basic and acidic residues" evidence="13">
    <location>
        <begin position="97"/>
        <end position="106"/>
    </location>
</feature>
<keyword evidence="16" id="KW-1185">Reference proteome</keyword>
<feature type="compositionally biased region" description="Low complexity" evidence="13">
    <location>
        <begin position="1"/>
        <end position="18"/>
    </location>
</feature>
<evidence type="ECO:0000256" key="8">
    <source>
        <dbReference type="ARBA" id="ARBA00022989"/>
    </source>
</evidence>
<feature type="compositionally biased region" description="Polar residues" evidence="13">
    <location>
        <begin position="32"/>
        <end position="45"/>
    </location>
</feature>
<dbReference type="InterPro" id="IPR004299">
    <property type="entry name" value="MBOAT_fam"/>
</dbReference>
<dbReference type="SUPFAM" id="SSF81665">
    <property type="entry name" value="Calcium ATPase, transmembrane domain M"/>
    <property type="match status" value="1"/>
</dbReference>
<dbReference type="GO" id="GO:0019432">
    <property type="term" value="P:triglyceride biosynthetic process"/>
    <property type="evidence" value="ECO:0007669"/>
    <property type="project" value="UniProtKB-UniPathway"/>
</dbReference>
<dbReference type="InterPro" id="IPR027251">
    <property type="entry name" value="Diacylglycerol_acylTrfase1"/>
</dbReference>
<dbReference type="Proteomes" id="UP000327013">
    <property type="component" value="Chromosome 1"/>
</dbReference>
<sequence length="539" mass="61629">MAIPGTAENTDTTATTATMPHGGSDLRKRHNATATMEVSDSNSKTTDPDSDNSVRESVRVRDSSSDESLARKSCEDDGSRSEVAIESANPVANGNDGGEKIAKGEDRRTDFAAVKHAYRPSAPAHRRIKESPLSSDAIFRQSHAGLFNLCIVVLVAVNSRLIIENLMKYGWLIRTGFWFSSRSLRDWPLLMCCLTLPIFPAAAFVAENLVQWKYISEPVVVLLHFIITTAALLYPVFVILRCDSVVLSGVTLMLFACIVWLKLVSYTHTNYDMRALAKSIEKGDVLPNSLNTDYPYNVSFKSLAYFMVAPTLCYQPSYPRTACIRKSWVVRQLVKLIIFTGVMGFIIEQYINPIVKNSQHPLKGNLLYAIERVLKLSVPNLYVWLCMFYCFFHLWLNILAELLRFGDREFYKDWWNAKTVEEYWRMWNMPVHKWMVRHIYFPCLRNGIPKGVAVLIAFFVSAIFHELCIAVPCHIFKLWAFIGIMCQVPLVLITNYLQNKFRNSMVGNMIFWFFFCILGQPMCVLLYYHDLMNRKGKTE</sequence>
<proteinExistence type="inferred from homology"/>
<feature type="transmembrane region" description="Helical" evidence="14">
    <location>
        <begin position="509"/>
        <end position="529"/>
    </location>
</feature>
<feature type="transmembrane region" description="Helical" evidence="14">
    <location>
        <begin position="478"/>
        <end position="497"/>
    </location>
</feature>
<feature type="transmembrane region" description="Helical" evidence="14">
    <location>
        <begin position="218"/>
        <end position="239"/>
    </location>
</feature>
<evidence type="ECO:0000256" key="2">
    <source>
        <dbReference type="ARBA" id="ARBA00004771"/>
    </source>
</evidence>
<dbReference type="OrthoDB" id="10039049at2759"/>
<comment type="pathway">
    <text evidence="2">Glycerolipid metabolism; triacylglycerol biosynthesis.</text>
</comment>
<dbReference type="AlphaFoldDB" id="A0A5N6QGS6"/>
<comment type="similarity">
    <text evidence="4 11">Belongs to the membrane-bound acyltransferase family. Sterol o-acyltransferase subfamily.</text>
</comment>
<gene>
    <name evidence="15" type="ORF">FH972_003057</name>
</gene>
<dbReference type="PIRSF" id="PIRSF000439">
    <property type="entry name" value="Oat_ACAT_DAG_ARE"/>
    <property type="match status" value="1"/>
</dbReference>
<evidence type="ECO:0000256" key="6">
    <source>
        <dbReference type="ARBA" id="ARBA00022692"/>
    </source>
</evidence>
<feature type="compositionally biased region" description="Basic and acidic residues" evidence="13">
    <location>
        <begin position="52"/>
        <end position="80"/>
    </location>
</feature>
<evidence type="ECO:0000256" key="11">
    <source>
        <dbReference type="PIRNR" id="PIRNR000439"/>
    </source>
</evidence>
<dbReference type="PANTHER" id="PTHR10408">
    <property type="entry name" value="STEROL O-ACYLTRANSFERASE"/>
    <property type="match status" value="1"/>
</dbReference>
<evidence type="ECO:0000256" key="5">
    <source>
        <dbReference type="ARBA" id="ARBA00022679"/>
    </source>
</evidence>
<organism evidence="15 16">
    <name type="scientific">Carpinus fangiana</name>
    <dbReference type="NCBI Taxonomy" id="176857"/>
    <lineage>
        <taxon>Eukaryota</taxon>
        <taxon>Viridiplantae</taxon>
        <taxon>Streptophyta</taxon>
        <taxon>Embryophyta</taxon>
        <taxon>Tracheophyta</taxon>
        <taxon>Spermatophyta</taxon>
        <taxon>Magnoliopsida</taxon>
        <taxon>eudicotyledons</taxon>
        <taxon>Gunneridae</taxon>
        <taxon>Pentapetalae</taxon>
        <taxon>rosids</taxon>
        <taxon>fabids</taxon>
        <taxon>Fagales</taxon>
        <taxon>Betulaceae</taxon>
        <taxon>Carpinus</taxon>
    </lineage>
</organism>
<evidence type="ECO:0000256" key="4">
    <source>
        <dbReference type="ARBA" id="ARBA00009010"/>
    </source>
</evidence>
<dbReference type="PANTHER" id="PTHR10408:SF7">
    <property type="entry name" value="DIACYLGLYCEROL O-ACYLTRANSFERASE 1"/>
    <property type="match status" value="1"/>
</dbReference>
<evidence type="ECO:0000256" key="13">
    <source>
        <dbReference type="SAM" id="MobiDB-lite"/>
    </source>
</evidence>
<feature type="transmembrane region" description="Helical" evidence="14">
    <location>
        <begin position="452"/>
        <end position="472"/>
    </location>
</feature>
<comment type="pathway">
    <text evidence="3">Lipid metabolism.</text>
</comment>
<keyword evidence="8 14" id="KW-1133">Transmembrane helix</keyword>
<dbReference type="InterPro" id="IPR014371">
    <property type="entry name" value="Oat_ACAT_DAG_ARE"/>
</dbReference>
<dbReference type="GO" id="GO:0009941">
    <property type="term" value="C:chloroplast envelope"/>
    <property type="evidence" value="ECO:0007669"/>
    <property type="project" value="TreeGrafter"/>
</dbReference>
<feature type="transmembrane region" description="Helical" evidence="14">
    <location>
        <begin position="333"/>
        <end position="351"/>
    </location>
</feature>
<feature type="active site" evidence="12">
    <location>
        <position position="465"/>
    </location>
</feature>
<feature type="transmembrane region" description="Helical" evidence="14">
    <location>
        <begin position="245"/>
        <end position="264"/>
    </location>
</feature>
<name>A0A5N6QGS6_9ROSI</name>
<evidence type="ECO:0000256" key="14">
    <source>
        <dbReference type="SAM" id="Phobius"/>
    </source>
</evidence>
<dbReference type="Pfam" id="PF03062">
    <property type="entry name" value="MBOAT"/>
    <property type="match status" value="1"/>
</dbReference>
<evidence type="ECO:0000256" key="1">
    <source>
        <dbReference type="ARBA" id="ARBA00004477"/>
    </source>
</evidence>
<evidence type="ECO:0000256" key="9">
    <source>
        <dbReference type="ARBA" id="ARBA00023136"/>
    </source>
</evidence>
<comment type="subcellular location">
    <subcellularLocation>
        <location evidence="1 11">Endoplasmic reticulum membrane</location>
        <topology evidence="1 11">Multi-pass membrane protein</topology>
    </subcellularLocation>
</comment>
<evidence type="ECO:0000313" key="15">
    <source>
        <dbReference type="EMBL" id="KAE7998518.1"/>
    </source>
</evidence>
<keyword evidence="7 11" id="KW-0256">Endoplasmic reticulum</keyword>
<dbReference type="InterPro" id="IPR023298">
    <property type="entry name" value="ATPase_P-typ_TM_dom_sf"/>
</dbReference>
<feature type="region of interest" description="Disordered" evidence="13">
    <location>
        <begin position="1"/>
        <end position="106"/>
    </location>
</feature>
<dbReference type="EMBL" id="CM017321">
    <property type="protein sequence ID" value="KAE7998518.1"/>
    <property type="molecule type" value="Genomic_DNA"/>
</dbReference>
<feature type="transmembrane region" description="Helical" evidence="14">
    <location>
        <begin position="381"/>
        <end position="403"/>
    </location>
</feature>
<protein>
    <recommendedName>
        <fullName evidence="11">O-acyltransferase</fullName>
    </recommendedName>
</protein>
<evidence type="ECO:0000256" key="3">
    <source>
        <dbReference type="ARBA" id="ARBA00005189"/>
    </source>
</evidence>
<keyword evidence="6 14" id="KW-0812">Transmembrane</keyword>
<reference evidence="15 16" key="1">
    <citation type="submission" date="2019-06" db="EMBL/GenBank/DDBJ databases">
        <title>A chromosomal-level reference genome of Carpinus fangiana (Coryloideae, Betulaceae).</title>
        <authorList>
            <person name="Yang X."/>
            <person name="Wang Z."/>
            <person name="Zhang L."/>
            <person name="Hao G."/>
            <person name="Liu J."/>
            <person name="Yang Y."/>
        </authorList>
    </citation>
    <scope>NUCLEOTIDE SEQUENCE [LARGE SCALE GENOMIC DNA]</scope>
    <source>
        <strain evidence="15">Cfa_2016G</strain>
        <tissue evidence="15">Leaf</tissue>
    </source>
</reference>
<dbReference type="UniPathway" id="UPA00282"/>
<keyword evidence="5 11" id="KW-0808">Transferase</keyword>
<dbReference type="GO" id="GO:0004144">
    <property type="term" value="F:diacylglycerol O-acyltransferase activity"/>
    <property type="evidence" value="ECO:0007669"/>
    <property type="project" value="InterPro"/>
</dbReference>
<dbReference type="PIRSF" id="PIRSF500231">
    <property type="entry name" value="Oat_dag"/>
    <property type="match status" value="1"/>
</dbReference>
<evidence type="ECO:0000256" key="7">
    <source>
        <dbReference type="ARBA" id="ARBA00022824"/>
    </source>
</evidence>
<feature type="transmembrane region" description="Helical" evidence="14">
    <location>
        <begin position="187"/>
        <end position="206"/>
    </location>
</feature>
<keyword evidence="9 11" id="KW-0472">Membrane</keyword>